<evidence type="ECO:0000313" key="11">
    <source>
        <dbReference type="Ensembl" id="ENSCABP00000016053.1"/>
    </source>
</evidence>
<evidence type="ECO:0000313" key="12">
    <source>
        <dbReference type="Proteomes" id="UP000694404"/>
    </source>
</evidence>
<feature type="domain" description="G-protein coupled receptors family 1 profile" evidence="10">
    <location>
        <begin position="67"/>
        <end position="238"/>
    </location>
</feature>
<feature type="transmembrane region" description="Helical" evidence="9">
    <location>
        <begin position="219"/>
        <end position="241"/>
    </location>
</feature>
<keyword evidence="7" id="KW-0807">Transducer</keyword>
<reference evidence="11" key="1">
    <citation type="submission" date="2025-08" db="UniProtKB">
        <authorList>
            <consortium name="Ensembl"/>
        </authorList>
    </citation>
    <scope>IDENTIFICATION</scope>
</reference>
<feature type="transmembrane region" description="Helical" evidence="9">
    <location>
        <begin position="149"/>
        <end position="169"/>
    </location>
</feature>
<keyword evidence="2 9" id="KW-0812">Transmembrane</keyword>
<keyword evidence="5 9" id="KW-0472">Membrane</keyword>
<keyword evidence="4" id="KW-0297">G-protein coupled receptor</keyword>
<dbReference type="GO" id="GO:0004930">
    <property type="term" value="F:G protein-coupled receptor activity"/>
    <property type="evidence" value="ECO:0007669"/>
    <property type="project" value="UniProtKB-KW"/>
</dbReference>
<feature type="region of interest" description="Disordered" evidence="8">
    <location>
        <begin position="304"/>
        <end position="343"/>
    </location>
</feature>
<dbReference type="AlphaFoldDB" id="A0A8C0H3N4"/>
<feature type="compositionally biased region" description="Polar residues" evidence="8">
    <location>
        <begin position="305"/>
        <end position="323"/>
    </location>
</feature>
<proteinExistence type="predicted"/>
<sequence>MEPFNTSHSNWTQPFTLEPFIPDLSVFILTLATSDFLFLSITVMQIMETLLDDNWVLGTPMCRLHYFLYAALSVDRCLLVLLPLWYCCHHPLRLSSYICLGAWLVAALLTIKGFVFADVVLYPDRMLVCSSDRGKYEWPLRFLEVLLEGLFPLVVMVTTHVAILSHTVWHHTWPPSNFYHIVAATLSAYVLLNLSFQIVQLLFLVSWEHEEFNNRIFPFMVYFGYLINLNSSINPLIYIFFASLATTRTASLARIPSQPFSELRAEQGGVTLNHLCAPHCGLCTWPLVWVKAAQRLLQSIMHPSPASQSIPYSRDTSAPVSSTEQHKGALRQPRPGPQRLCNGKAVPELAPELSGVKLGLLWGTG</sequence>
<dbReference type="Gene3D" id="1.20.1070.10">
    <property type="entry name" value="Rhodopsin 7-helix transmembrane proteins"/>
    <property type="match status" value="1"/>
</dbReference>
<evidence type="ECO:0000256" key="3">
    <source>
        <dbReference type="ARBA" id="ARBA00022989"/>
    </source>
</evidence>
<evidence type="ECO:0000256" key="7">
    <source>
        <dbReference type="ARBA" id="ARBA00023224"/>
    </source>
</evidence>
<evidence type="ECO:0000256" key="2">
    <source>
        <dbReference type="ARBA" id="ARBA00022692"/>
    </source>
</evidence>
<dbReference type="Proteomes" id="UP000694404">
    <property type="component" value="Unplaced"/>
</dbReference>
<organism evidence="11 12">
    <name type="scientific">Chelonoidis abingdonii</name>
    <name type="common">Abingdon island giant tortoise</name>
    <name type="synonym">Testudo abingdonii</name>
    <dbReference type="NCBI Taxonomy" id="106734"/>
    <lineage>
        <taxon>Eukaryota</taxon>
        <taxon>Metazoa</taxon>
        <taxon>Chordata</taxon>
        <taxon>Craniata</taxon>
        <taxon>Vertebrata</taxon>
        <taxon>Euteleostomi</taxon>
        <taxon>Archelosauria</taxon>
        <taxon>Testudinata</taxon>
        <taxon>Testudines</taxon>
        <taxon>Cryptodira</taxon>
        <taxon>Durocryptodira</taxon>
        <taxon>Testudinoidea</taxon>
        <taxon>Testudinidae</taxon>
        <taxon>Chelonoidis</taxon>
    </lineage>
</organism>
<evidence type="ECO:0000256" key="1">
    <source>
        <dbReference type="ARBA" id="ARBA00004141"/>
    </source>
</evidence>
<accession>A0A8C0H3N4</accession>
<evidence type="ECO:0000256" key="8">
    <source>
        <dbReference type="SAM" id="MobiDB-lite"/>
    </source>
</evidence>
<keyword evidence="3 9" id="KW-1133">Transmembrane helix</keyword>
<feature type="transmembrane region" description="Helical" evidence="9">
    <location>
        <begin position="97"/>
        <end position="117"/>
    </location>
</feature>
<dbReference type="PANTHER" id="PTHR11334:SF1">
    <property type="entry name" value="G-PROTEIN COUPLED RECEPTOR 152-RELATED"/>
    <property type="match status" value="1"/>
</dbReference>
<keyword evidence="6" id="KW-0675">Receptor</keyword>
<dbReference type="InterPro" id="IPR017452">
    <property type="entry name" value="GPCR_Rhodpsn_7TM"/>
</dbReference>
<dbReference type="PROSITE" id="PS50262">
    <property type="entry name" value="G_PROTEIN_RECEP_F1_2"/>
    <property type="match status" value="1"/>
</dbReference>
<evidence type="ECO:0000256" key="4">
    <source>
        <dbReference type="ARBA" id="ARBA00023040"/>
    </source>
</evidence>
<dbReference type="InterPro" id="IPR026234">
    <property type="entry name" value="MRGPCRFAMILY"/>
</dbReference>
<reference evidence="11" key="2">
    <citation type="submission" date="2025-09" db="UniProtKB">
        <authorList>
            <consortium name="Ensembl"/>
        </authorList>
    </citation>
    <scope>IDENTIFICATION</scope>
</reference>
<dbReference type="Pfam" id="PF00001">
    <property type="entry name" value="7tm_1"/>
    <property type="match status" value="1"/>
</dbReference>
<dbReference type="Ensembl" id="ENSCABT00000017608.1">
    <property type="protein sequence ID" value="ENSCABP00000016053.1"/>
    <property type="gene ID" value="ENSCABG00000011976.1"/>
</dbReference>
<comment type="subcellular location">
    <subcellularLocation>
        <location evidence="1">Membrane</location>
        <topology evidence="1">Multi-pass membrane protein</topology>
    </subcellularLocation>
</comment>
<evidence type="ECO:0000259" key="10">
    <source>
        <dbReference type="PROSITE" id="PS50262"/>
    </source>
</evidence>
<dbReference type="GO" id="GO:0005886">
    <property type="term" value="C:plasma membrane"/>
    <property type="evidence" value="ECO:0007669"/>
    <property type="project" value="TreeGrafter"/>
</dbReference>
<name>A0A8C0H3N4_CHEAB</name>
<keyword evidence="12" id="KW-1185">Reference proteome</keyword>
<dbReference type="PANTHER" id="PTHR11334">
    <property type="entry name" value="MAS-RELATED G-PROTEIN COUPLED RECEPTOR"/>
    <property type="match status" value="1"/>
</dbReference>
<dbReference type="SUPFAM" id="SSF81321">
    <property type="entry name" value="Family A G protein-coupled receptor-like"/>
    <property type="match status" value="1"/>
</dbReference>
<evidence type="ECO:0000256" key="5">
    <source>
        <dbReference type="ARBA" id="ARBA00023136"/>
    </source>
</evidence>
<feature type="transmembrane region" description="Helical" evidence="9">
    <location>
        <begin position="66"/>
        <end position="85"/>
    </location>
</feature>
<feature type="transmembrane region" description="Helical" evidence="9">
    <location>
        <begin position="24"/>
        <end position="46"/>
    </location>
</feature>
<dbReference type="InterPro" id="IPR000276">
    <property type="entry name" value="GPCR_Rhodpsn"/>
</dbReference>
<evidence type="ECO:0000256" key="9">
    <source>
        <dbReference type="SAM" id="Phobius"/>
    </source>
</evidence>
<evidence type="ECO:0000256" key="6">
    <source>
        <dbReference type="ARBA" id="ARBA00023170"/>
    </source>
</evidence>
<dbReference type="PRINTS" id="PR00237">
    <property type="entry name" value="GPCRRHODOPSN"/>
</dbReference>
<protein>
    <recommendedName>
        <fullName evidence="10">G-protein coupled receptors family 1 profile domain-containing protein</fullName>
    </recommendedName>
</protein>
<feature type="transmembrane region" description="Helical" evidence="9">
    <location>
        <begin position="181"/>
        <end position="207"/>
    </location>
</feature>